<accession>A0AAW3TV93</accession>
<dbReference type="EMBL" id="JACIDB010000002">
    <property type="protein sequence ID" value="MBB3875384.1"/>
    <property type="molecule type" value="Genomic_DNA"/>
</dbReference>
<dbReference type="AlphaFoldDB" id="A0AAW3TV93"/>
<protein>
    <recommendedName>
        <fullName evidence="3">Lipoprotein</fullName>
    </recommendedName>
</protein>
<gene>
    <name evidence="1" type="ORF">GGR47_001619</name>
</gene>
<proteinExistence type="predicted"/>
<sequence length="211" mass="21949">MKTPAIGLCALALILSGCAGKGEIVEGGITAVRSACPTVGVAAGTGDITLFDPATSRDENAIDVVANMTHVRGTCADVGDDITTSITFDVLARRARADAARDVTLPYYIAIVRGGTAVTAKRKGTVTVHFDAGQTRAQASGTASTTIGRAAATLPESVREELTKKRKAGDEDAAVDPLTKPEVRSAVLRATFEALVGFQLTDDQLKYNAQR</sequence>
<comment type="caution">
    <text evidence="1">The sequence shown here is derived from an EMBL/GenBank/DDBJ whole genome shotgun (WGS) entry which is preliminary data.</text>
</comment>
<keyword evidence="2" id="KW-1185">Reference proteome</keyword>
<evidence type="ECO:0000313" key="2">
    <source>
        <dbReference type="Proteomes" id="UP000528945"/>
    </source>
</evidence>
<evidence type="ECO:0000313" key="1">
    <source>
        <dbReference type="EMBL" id="MBB3875384.1"/>
    </source>
</evidence>
<name>A0AAW3TV93_9SPHN</name>
<evidence type="ECO:0008006" key="3">
    <source>
        <dbReference type="Google" id="ProtNLM"/>
    </source>
</evidence>
<reference evidence="1 2" key="1">
    <citation type="submission" date="2020-08" db="EMBL/GenBank/DDBJ databases">
        <title>Genomic Encyclopedia of Type Strains, Phase IV (KMG-IV): sequencing the most valuable type-strain genomes for metagenomic binning, comparative biology and taxonomic classification.</title>
        <authorList>
            <person name="Goeker M."/>
        </authorList>
    </citation>
    <scope>NUCLEOTIDE SEQUENCE [LARGE SCALE GENOMIC DNA]</scope>
    <source>
        <strain evidence="1 2">DSM 15581</strain>
    </source>
</reference>
<organism evidence="1 2">
    <name type="scientific">Sphingomonas aquatilis</name>
    <dbReference type="NCBI Taxonomy" id="93063"/>
    <lineage>
        <taxon>Bacteria</taxon>
        <taxon>Pseudomonadati</taxon>
        <taxon>Pseudomonadota</taxon>
        <taxon>Alphaproteobacteria</taxon>
        <taxon>Sphingomonadales</taxon>
        <taxon>Sphingomonadaceae</taxon>
        <taxon>Sphingomonas</taxon>
    </lineage>
</organism>
<dbReference type="PROSITE" id="PS51257">
    <property type="entry name" value="PROKAR_LIPOPROTEIN"/>
    <property type="match status" value="1"/>
</dbReference>
<dbReference type="Proteomes" id="UP000528945">
    <property type="component" value="Unassembled WGS sequence"/>
</dbReference>